<evidence type="ECO:0000256" key="1">
    <source>
        <dbReference type="ARBA" id="ARBA00023172"/>
    </source>
</evidence>
<dbReference type="PANTHER" id="PTHR30349">
    <property type="entry name" value="PHAGE INTEGRASE-RELATED"/>
    <property type="match status" value="1"/>
</dbReference>
<organism evidence="2">
    <name type="scientific">Streptococcus pneumoniae</name>
    <dbReference type="NCBI Taxonomy" id="1313"/>
    <lineage>
        <taxon>Bacteria</taxon>
        <taxon>Bacillati</taxon>
        <taxon>Bacillota</taxon>
        <taxon>Bacilli</taxon>
        <taxon>Lactobacillales</taxon>
        <taxon>Streptococcaceae</taxon>
        <taxon>Streptococcus</taxon>
    </lineage>
</organism>
<dbReference type="PANTHER" id="PTHR30349:SF82">
    <property type="entry name" value="INTEGRASE_RECOMBINASE YOEC-RELATED"/>
    <property type="match status" value="1"/>
</dbReference>
<dbReference type="InterPro" id="IPR011010">
    <property type="entry name" value="DNA_brk_join_enz"/>
</dbReference>
<dbReference type="CDD" id="cd01192">
    <property type="entry name" value="INT_C_like_3"/>
    <property type="match status" value="1"/>
</dbReference>
<dbReference type="GO" id="GO:0015074">
    <property type="term" value="P:DNA integration"/>
    <property type="evidence" value="ECO:0007669"/>
    <property type="project" value="InterPro"/>
</dbReference>
<keyword evidence="1" id="KW-0233">DNA recombination</keyword>
<dbReference type="SUPFAM" id="SSF56349">
    <property type="entry name" value="DNA breaking-rejoining enzymes"/>
    <property type="match status" value="1"/>
</dbReference>
<reference evidence="2" key="2">
    <citation type="submission" date="2014-10" db="EMBL/GenBank/DDBJ databases">
        <title>Contrasting mechanisms driving short-term and long-term diversification of pneumococci.</title>
        <authorList>
            <person name="Croucher N.J."/>
            <person name="Coupland P.C."/>
            <person name="Stevenson A.E."/>
            <person name="Callendrello A."/>
            <person name="Bentley S.D."/>
            <person name="Hanage W.P."/>
        </authorList>
    </citation>
    <scope>NUCLEOTIDE SEQUENCE</scope>
    <source>
        <strain evidence="2">R34-3194</strain>
    </source>
</reference>
<dbReference type="InterPro" id="IPR002104">
    <property type="entry name" value="Integrase_catalytic"/>
</dbReference>
<evidence type="ECO:0000313" key="2">
    <source>
        <dbReference type="EMBL" id="CDQ29999.1"/>
    </source>
</evidence>
<name>A0A098ANC4_STREE</name>
<sequence>MSQQPAGFLFCRKEAVMEFVSPIKDNDDIQAMKDYLREWNEMYYMLFITGLNTGLRVGDILTLKVKDVQGWHIKLRERKTGKQITRRMTKELKKEMRRYVEGKPFHHFLFKSRQGQNKAITRERAYQIIHEAAEELGIDNVGTHTMRKTFGYKYYNKTKDVGTLQKMFNHSSPAITLRYIGIEQAELDDALRNFVI</sequence>
<accession>A0A098ANC4</accession>
<dbReference type="AlphaFoldDB" id="A0A098ANC4"/>
<reference evidence="2" key="1">
    <citation type="submission" date="2014-04" db="EMBL/GenBank/DDBJ databases">
        <authorList>
            <person name="Croucher N."/>
        </authorList>
    </citation>
    <scope>NUCLEOTIDE SEQUENCE</scope>
    <source>
        <strain evidence="2">R34-3194</strain>
    </source>
</reference>
<dbReference type="PROSITE" id="PS51898">
    <property type="entry name" value="TYR_RECOMBINASE"/>
    <property type="match status" value="1"/>
</dbReference>
<dbReference type="GO" id="GO:0006310">
    <property type="term" value="P:DNA recombination"/>
    <property type="evidence" value="ECO:0007669"/>
    <property type="project" value="UniProtKB-KW"/>
</dbReference>
<dbReference type="GO" id="GO:0003677">
    <property type="term" value="F:DNA binding"/>
    <property type="evidence" value="ECO:0007669"/>
    <property type="project" value="InterPro"/>
</dbReference>
<protein>
    <submittedName>
        <fullName evidence="2">Putative prophage protein</fullName>
    </submittedName>
</protein>
<proteinExistence type="predicted"/>
<dbReference type="EMBL" id="LK020686">
    <property type="protein sequence ID" value="CDQ29999.1"/>
    <property type="molecule type" value="Genomic_DNA"/>
</dbReference>
<dbReference type="InterPro" id="IPR013762">
    <property type="entry name" value="Integrase-like_cat_sf"/>
</dbReference>
<dbReference type="Pfam" id="PF00589">
    <property type="entry name" value="Phage_integrase"/>
    <property type="match status" value="1"/>
</dbReference>
<dbReference type="InterPro" id="IPR050090">
    <property type="entry name" value="Tyrosine_recombinase_XerCD"/>
</dbReference>
<dbReference type="Gene3D" id="1.10.443.10">
    <property type="entry name" value="Intergrase catalytic core"/>
    <property type="match status" value="1"/>
</dbReference>